<dbReference type="Proteomes" id="UP000266723">
    <property type="component" value="Unassembled WGS sequence"/>
</dbReference>
<feature type="compositionally biased region" description="Basic and acidic residues" evidence="1">
    <location>
        <begin position="84"/>
        <end position="96"/>
    </location>
</feature>
<evidence type="ECO:0000256" key="1">
    <source>
        <dbReference type="SAM" id="MobiDB-lite"/>
    </source>
</evidence>
<comment type="caution">
    <text evidence="2">The sequence shown here is derived from an EMBL/GenBank/DDBJ whole genome shotgun (WGS) entry which is preliminary data.</text>
</comment>
<evidence type="ECO:0000313" key="2">
    <source>
        <dbReference type="EMBL" id="KAF2591221.1"/>
    </source>
</evidence>
<protein>
    <recommendedName>
        <fullName evidence="5">Gag-pol polyprotein</fullName>
    </recommendedName>
</protein>
<reference evidence="2" key="1">
    <citation type="submission" date="2019-12" db="EMBL/GenBank/DDBJ databases">
        <title>Genome sequencing and annotation of Brassica cretica.</title>
        <authorList>
            <person name="Studholme D.J."/>
            <person name="Sarris P.F."/>
        </authorList>
    </citation>
    <scope>NUCLEOTIDE SEQUENCE</scope>
    <source>
        <strain evidence="2">PFS-102/07</strain>
        <tissue evidence="2">Leaf</tissue>
    </source>
</reference>
<reference evidence="3 4" key="3">
    <citation type="journal article" date="2020" name="BMC Genomics">
        <title>Intraspecific diversification of the crop wild relative Brassica cretica Lam. using demographic model selection.</title>
        <authorList>
            <person name="Kioukis A."/>
            <person name="Michalopoulou V.A."/>
            <person name="Briers L."/>
            <person name="Pirintsos S."/>
            <person name="Studholme D.J."/>
            <person name="Pavlidis P."/>
            <person name="Sarris P.F."/>
        </authorList>
    </citation>
    <scope>NUCLEOTIDE SEQUENCE [LARGE SCALE GENOMIC DNA]</scope>
    <source>
        <strain evidence="4">cv. PFS-1207/04</strain>
        <strain evidence="3">PFS-1207/04</strain>
    </source>
</reference>
<evidence type="ECO:0008006" key="5">
    <source>
        <dbReference type="Google" id="ProtNLM"/>
    </source>
</evidence>
<name>A0A8S9KAY3_BRACR</name>
<dbReference type="OrthoDB" id="2919534at2759"/>
<feature type="region of interest" description="Disordered" evidence="1">
    <location>
        <begin position="78"/>
        <end position="110"/>
    </location>
</feature>
<evidence type="ECO:0000313" key="4">
    <source>
        <dbReference type="Proteomes" id="UP000266723"/>
    </source>
</evidence>
<sequence>MAVSTWPDISHLSVSRPELINVLRRMGQLVKWPQKMKAPDSFRNPGFWCDFHRDHGHKTEDCIALKIEVNELLRNGHQGVPFREGQEPSKQGDEGISHAAAEKSTQNAKHGLEAAKPKCLLLGTYEISFTAK</sequence>
<accession>A0A8S9KAY3</accession>
<dbReference type="EMBL" id="QGKV02002055">
    <property type="protein sequence ID" value="KAF3492980.1"/>
    <property type="molecule type" value="Genomic_DNA"/>
</dbReference>
<dbReference type="AlphaFoldDB" id="A0A8S9KAY3"/>
<dbReference type="EMBL" id="QGKY02000190">
    <property type="protein sequence ID" value="KAF2591221.1"/>
    <property type="molecule type" value="Genomic_DNA"/>
</dbReference>
<organism evidence="2">
    <name type="scientific">Brassica cretica</name>
    <name type="common">Mustard</name>
    <dbReference type="NCBI Taxonomy" id="69181"/>
    <lineage>
        <taxon>Eukaryota</taxon>
        <taxon>Viridiplantae</taxon>
        <taxon>Streptophyta</taxon>
        <taxon>Embryophyta</taxon>
        <taxon>Tracheophyta</taxon>
        <taxon>Spermatophyta</taxon>
        <taxon>Magnoliopsida</taxon>
        <taxon>eudicotyledons</taxon>
        <taxon>Gunneridae</taxon>
        <taxon>Pentapetalae</taxon>
        <taxon>rosids</taxon>
        <taxon>malvids</taxon>
        <taxon>Brassicales</taxon>
        <taxon>Brassicaceae</taxon>
        <taxon>Brassiceae</taxon>
        <taxon>Brassica</taxon>
    </lineage>
</organism>
<reference evidence="3" key="2">
    <citation type="submission" date="2019-12" db="EMBL/GenBank/DDBJ databases">
        <authorList>
            <person name="Studholme D.J."/>
            <person name="Sarris P."/>
        </authorList>
    </citation>
    <scope>NUCLEOTIDE SEQUENCE</scope>
    <source>
        <strain evidence="3">PFS-1207/04</strain>
        <tissue evidence="3">Leaf</tissue>
    </source>
</reference>
<keyword evidence="4" id="KW-1185">Reference proteome</keyword>
<evidence type="ECO:0000313" key="3">
    <source>
        <dbReference type="EMBL" id="KAF3492980.1"/>
    </source>
</evidence>
<gene>
    <name evidence="3" type="ORF">DY000_02052558</name>
    <name evidence="2" type="ORF">F2Q70_00038368</name>
</gene>
<proteinExistence type="predicted"/>